<dbReference type="EMBL" id="SNXY01000009">
    <property type="protein sequence ID" value="TDP83243.1"/>
    <property type="molecule type" value="Genomic_DNA"/>
</dbReference>
<dbReference type="PANTHER" id="PTHR30329">
    <property type="entry name" value="STATOR ELEMENT OF FLAGELLAR MOTOR COMPLEX"/>
    <property type="match status" value="1"/>
</dbReference>
<comment type="similarity">
    <text evidence="2">Belongs to the MotB family.</text>
</comment>
<dbReference type="RefSeq" id="WP_126538021.1">
    <property type="nucleotide sequence ID" value="NZ_BSPM01000009.1"/>
</dbReference>
<reference evidence="11 12" key="1">
    <citation type="submission" date="2019-03" db="EMBL/GenBank/DDBJ databases">
        <title>Genomic Encyclopedia of Type Strains, Phase IV (KMG-IV): sequencing the most valuable type-strain genomes for metagenomic binning, comparative biology and taxonomic classification.</title>
        <authorList>
            <person name="Goeker M."/>
        </authorList>
    </citation>
    <scope>NUCLEOTIDE SEQUENCE [LARGE SCALE GENOMIC DNA]</scope>
    <source>
        <strain evidence="11 12">DSM 102969</strain>
    </source>
</reference>
<dbReference type="InterPro" id="IPR025713">
    <property type="entry name" value="MotB-like_N_dom"/>
</dbReference>
<evidence type="ECO:0000256" key="3">
    <source>
        <dbReference type="ARBA" id="ARBA00022475"/>
    </source>
</evidence>
<dbReference type="OrthoDB" id="7170686at2"/>
<keyword evidence="5 9" id="KW-1133">Transmembrane helix</keyword>
<evidence type="ECO:0000256" key="1">
    <source>
        <dbReference type="ARBA" id="ARBA00004162"/>
    </source>
</evidence>
<comment type="subcellular location">
    <subcellularLocation>
        <location evidence="1">Cell membrane</location>
        <topology evidence="1">Single-pass membrane protein</topology>
    </subcellularLocation>
</comment>
<organism evidence="11 12">
    <name type="scientific">Oharaeibacter diazotrophicus</name>
    <dbReference type="NCBI Taxonomy" id="1920512"/>
    <lineage>
        <taxon>Bacteria</taxon>
        <taxon>Pseudomonadati</taxon>
        <taxon>Pseudomonadota</taxon>
        <taxon>Alphaproteobacteria</taxon>
        <taxon>Hyphomicrobiales</taxon>
        <taxon>Pleomorphomonadaceae</taxon>
        <taxon>Oharaeibacter</taxon>
    </lineage>
</organism>
<evidence type="ECO:0000256" key="8">
    <source>
        <dbReference type="SAM" id="MobiDB-lite"/>
    </source>
</evidence>
<evidence type="ECO:0000256" key="7">
    <source>
        <dbReference type="PROSITE-ProRule" id="PRU00473"/>
    </source>
</evidence>
<evidence type="ECO:0000259" key="10">
    <source>
        <dbReference type="PROSITE" id="PS51123"/>
    </source>
</evidence>
<dbReference type="PROSITE" id="PS51123">
    <property type="entry name" value="OMPA_2"/>
    <property type="match status" value="1"/>
</dbReference>
<proteinExistence type="inferred from homology"/>
<dbReference type="AlphaFoldDB" id="A0A4R6RAV2"/>
<evidence type="ECO:0000256" key="2">
    <source>
        <dbReference type="ARBA" id="ARBA00008914"/>
    </source>
</evidence>
<dbReference type="Pfam" id="PF13677">
    <property type="entry name" value="MotB_plug"/>
    <property type="match status" value="1"/>
</dbReference>
<keyword evidence="12" id="KW-1185">Reference proteome</keyword>
<evidence type="ECO:0000256" key="5">
    <source>
        <dbReference type="ARBA" id="ARBA00022989"/>
    </source>
</evidence>
<feature type="region of interest" description="Disordered" evidence="8">
    <location>
        <begin position="86"/>
        <end position="108"/>
    </location>
</feature>
<dbReference type="InterPro" id="IPR050330">
    <property type="entry name" value="Bact_OuterMem_StrucFunc"/>
</dbReference>
<comment type="caution">
    <text evidence="11">The sequence shown here is derived from an EMBL/GenBank/DDBJ whole genome shotgun (WGS) entry which is preliminary data.</text>
</comment>
<dbReference type="Gene3D" id="3.30.1330.60">
    <property type="entry name" value="OmpA-like domain"/>
    <property type="match status" value="1"/>
</dbReference>
<protein>
    <submittedName>
        <fullName evidence="11">Chemotaxis protein MotB</fullName>
    </submittedName>
</protein>
<accession>A0A4R6RAV2</accession>
<evidence type="ECO:0000256" key="4">
    <source>
        <dbReference type="ARBA" id="ARBA00022692"/>
    </source>
</evidence>
<feature type="domain" description="OmpA-like" evidence="10">
    <location>
        <begin position="159"/>
        <end position="278"/>
    </location>
</feature>
<dbReference type="InterPro" id="IPR006665">
    <property type="entry name" value="OmpA-like"/>
</dbReference>
<dbReference type="InterPro" id="IPR036737">
    <property type="entry name" value="OmpA-like_sf"/>
</dbReference>
<name>A0A4R6RAV2_9HYPH</name>
<dbReference type="CDD" id="cd07185">
    <property type="entry name" value="OmpA_C-like"/>
    <property type="match status" value="1"/>
</dbReference>
<evidence type="ECO:0000313" key="11">
    <source>
        <dbReference type="EMBL" id="TDP83243.1"/>
    </source>
</evidence>
<dbReference type="Pfam" id="PF00691">
    <property type="entry name" value="OmpA"/>
    <property type="match status" value="1"/>
</dbReference>
<dbReference type="PANTHER" id="PTHR30329:SF21">
    <property type="entry name" value="LIPOPROTEIN YIAD-RELATED"/>
    <property type="match status" value="1"/>
</dbReference>
<sequence length="287" mass="31848">MARRAKGGGGGGAPEWLVTFADLMSLLVCFFVLIISFSNQDEKKLSVVAGSMREAFGAQSVVKRSGLIELDGRPENPYFRRVTRDENQRDTSFATEAHDARPKQGPEVDTHDIARRDLDVDVRDRYLMAAASLRQALADLPEVAELTKNVVMHTDERGLHIELVDQDGRAMFATNSREPHRRTERILQAIAPVLRGLANRVTITGHTTHARIAPGLEYSNWELSADRAESVRRVLERSGLQSDRIAAVVGKADTEPLFVNDRTLSANRRVTLLLMHEPPPMPANIGP</sequence>
<keyword evidence="3" id="KW-1003">Cell membrane</keyword>
<gene>
    <name evidence="11" type="ORF">EDD54_3202</name>
</gene>
<feature type="transmembrane region" description="Helical" evidence="9">
    <location>
        <begin position="16"/>
        <end position="37"/>
    </location>
</feature>
<evidence type="ECO:0000313" key="12">
    <source>
        <dbReference type="Proteomes" id="UP000294547"/>
    </source>
</evidence>
<dbReference type="SUPFAM" id="SSF103088">
    <property type="entry name" value="OmpA-like"/>
    <property type="match status" value="1"/>
</dbReference>
<keyword evidence="4 9" id="KW-0812">Transmembrane</keyword>
<feature type="compositionally biased region" description="Basic and acidic residues" evidence="8">
    <location>
        <begin position="96"/>
        <end position="108"/>
    </location>
</feature>
<keyword evidence="6 7" id="KW-0472">Membrane</keyword>
<evidence type="ECO:0000256" key="6">
    <source>
        <dbReference type="ARBA" id="ARBA00023136"/>
    </source>
</evidence>
<dbReference type="Proteomes" id="UP000294547">
    <property type="component" value="Unassembled WGS sequence"/>
</dbReference>
<evidence type="ECO:0000256" key="9">
    <source>
        <dbReference type="SAM" id="Phobius"/>
    </source>
</evidence>
<dbReference type="GO" id="GO:0005886">
    <property type="term" value="C:plasma membrane"/>
    <property type="evidence" value="ECO:0007669"/>
    <property type="project" value="UniProtKB-SubCell"/>
</dbReference>